<evidence type="ECO:0000256" key="1">
    <source>
        <dbReference type="SAM" id="Phobius"/>
    </source>
</evidence>
<comment type="caution">
    <text evidence="2">The sequence shown here is derived from an EMBL/GenBank/DDBJ whole genome shotgun (WGS) entry which is preliminary data.</text>
</comment>
<protein>
    <submittedName>
        <fullName evidence="2">Uncharacterized protein</fullName>
    </submittedName>
</protein>
<name>A0A1A0WDF8_MYCPR</name>
<accession>A0A1A0WDF8</accession>
<keyword evidence="1" id="KW-0812">Transmembrane</keyword>
<sequence>MIAAAAFGVVTMLLIFAGFNAISDEPGQYFTNGEQITPSADEYIVFISDKDLAGQDPSTVHCTATTASSERLTLSPPAESATVSRSRRPVIIYRPVAELPTDRGSLTVKCTGTDARRLLLTTAATWSGVMLFFAGYAIFMAVLIGFVIISRRRYFRRYPRISGPTQWQG</sequence>
<evidence type="ECO:0000313" key="3">
    <source>
        <dbReference type="Proteomes" id="UP000094008"/>
    </source>
</evidence>
<dbReference type="RefSeq" id="WP_064879576.1">
    <property type="nucleotide sequence ID" value="NZ_LZSY01000031.1"/>
</dbReference>
<keyword evidence="1" id="KW-0472">Membrane</keyword>
<evidence type="ECO:0000313" key="2">
    <source>
        <dbReference type="EMBL" id="OBB95853.1"/>
    </source>
</evidence>
<feature type="transmembrane region" description="Helical" evidence="1">
    <location>
        <begin position="126"/>
        <end position="149"/>
    </location>
</feature>
<reference evidence="3" key="1">
    <citation type="submission" date="2016-06" db="EMBL/GenBank/DDBJ databases">
        <authorList>
            <person name="Sutton G."/>
            <person name="Brinkac L."/>
            <person name="Sanka R."/>
            <person name="Adams M."/>
            <person name="Lau E."/>
            <person name="Mehaffy C."/>
            <person name="Tameris M."/>
            <person name="Hatherill M."/>
            <person name="Hanekom W."/>
            <person name="Mahomed H."/>
            <person name="Mcshane H."/>
        </authorList>
    </citation>
    <scope>NUCLEOTIDE SEQUENCE [LARGE SCALE GENOMIC DNA]</scope>
    <source>
        <strain evidence="3">852002-10433_SCH5171157</strain>
    </source>
</reference>
<gene>
    <name evidence="2" type="ORF">A5779_17750</name>
</gene>
<dbReference type="OrthoDB" id="4639860at2"/>
<dbReference type="AlphaFoldDB" id="A0A1A0WDF8"/>
<keyword evidence="1" id="KW-1133">Transmembrane helix</keyword>
<proteinExistence type="predicted"/>
<dbReference type="Proteomes" id="UP000094008">
    <property type="component" value="Unassembled WGS sequence"/>
</dbReference>
<dbReference type="EMBL" id="LZSY01000031">
    <property type="protein sequence ID" value="OBB95853.1"/>
    <property type="molecule type" value="Genomic_DNA"/>
</dbReference>
<organism evidence="2 3">
    <name type="scientific">Mycolicibacterium peregrinum</name>
    <name type="common">Mycobacterium peregrinum</name>
    <dbReference type="NCBI Taxonomy" id="43304"/>
    <lineage>
        <taxon>Bacteria</taxon>
        <taxon>Bacillati</taxon>
        <taxon>Actinomycetota</taxon>
        <taxon>Actinomycetes</taxon>
        <taxon>Mycobacteriales</taxon>
        <taxon>Mycobacteriaceae</taxon>
        <taxon>Mycolicibacterium</taxon>
    </lineage>
</organism>